<feature type="site" description="Interaction with DNA" evidence="10">
    <location>
        <position position="143"/>
    </location>
</feature>
<dbReference type="InterPro" id="IPR003602">
    <property type="entry name" value="Topo_IA_DNA-bd_dom"/>
</dbReference>
<feature type="active site" description="O-(5'-phospho-DNA)-tyrosine intermediate" evidence="10">
    <location>
        <position position="315"/>
    </location>
</feature>
<dbReference type="GO" id="GO:0003917">
    <property type="term" value="F:DNA topoisomerase type I (single strand cut, ATP-independent) activity"/>
    <property type="evidence" value="ECO:0007669"/>
    <property type="project" value="UniProtKB-UniRule"/>
</dbReference>
<dbReference type="SMART" id="SM00493">
    <property type="entry name" value="TOPRIM"/>
    <property type="match status" value="1"/>
</dbReference>
<dbReference type="InterPro" id="IPR006171">
    <property type="entry name" value="TOPRIM_dom"/>
</dbReference>
<comment type="caution">
    <text evidence="13">The sequence shown here is derived from an EMBL/GenBank/DDBJ whole genome shotgun (WGS) entry which is preliminary data.</text>
</comment>
<comment type="function">
    <text evidence="10">Releases the supercoiling and torsional tension of DNA, which is introduced during the DNA replication and transcription, by transiently cleaving and rejoining one strand of the DNA duplex. Introduces a single-strand break via transesterification at a target site in duplex DNA. The scissile phosphodiester is attacked by the catalytic tyrosine of the enzyme, resulting in the formation of a DNA-(5'-phosphotyrosyl)-enzyme intermediate and the expulsion of a 3'-OH DNA strand. The free DNA strand then undergoes passage around the unbroken strand, thus removing DNA supercoils. Finally, in the religation step, the DNA 3'-OH attacks the covalent intermediate to expel the active-site tyrosine and restore the DNA phosphodiester backbone.</text>
</comment>
<dbReference type="HAMAP" id="MF_00952">
    <property type="entry name" value="Topoisom_1_prok"/>
    <property type="match status" value="1"/>
</dbReference>
<evidence type="ECO:0000313" key="14">
    <source>
        <dbReference type="Proteomes" id="UP000177171"/>
    </source>
</evidence>
<comment type="subunit">
    <text evidence="10">Monomer.</text>
</comment>
<dbReference type="CDD" id="cd03363">
    <property type="entry name" value="TOPRIM_TopoIA_TopoI"/>
    <property type="match status" value="1"/>
</dbReference>
<dbReference type="InterPro" id="IPR034149">
    <property type="entry name" value="TOPRIM_TopoI"/>
</dbReference>
<evidence type="ECO:0000256" key="9">
    <source>
        <dbReference type="ARBA" id="ARBA00023235"/>
    </source>
</evidence>
<keyword evidence="5" id="KW-0862">Zinc</keyword>
<dbReference type="Pfam" id="PF01396">
    <property type="entry name" value="Zn_ribbon_Top1"/>
    <property type="match status" value="2"/>
</dbReference>
<dbReference type="InterPro" id="IPR013825">
    <property type="entry name" value="Topo_IA_cen_sub2"/>
</dbReference>
<dbReference type="Gene3D" id="1.10.290.10">
    <property type="entry name" value="Topoisomerase I, domain 4"/>
    <property type="match status" value="1"/>
</dbReference>
<dbReference type="InterPro" id="IPR013497">
    <property type="entry name" value="Topo_IA_cen"/>
</dbReference>
<sequence length="710" mass="80938">MSKSLVIVESPTKAKTISRFLGGDFIIESSYGHIRDLPAYKLGVDVEKDFEPQYVISRKSQPKVKKLKEESEKADKIILATDEDREGEAIAWHLVHALGLNKPTANKPHERIVFHEITKKAIEEALKNPRPIDEKLVNAQQARRILDRLVGYQLSPFLWKKITRGLSAGRVQSIAVRLIVEREREIKKFNAEEYWSIEALLQSQELARTGTETDADNSFPAALIKIGDKTLDKFAIKNEADATKVIEDISDSQWKISSVEKRAVTKKPSPPFTTSTLQQEAWRRLRFSAKQTMLIAQQLYEGIELGEGPVGLITYMRTDSMNLSEDSLKGAKEYIETILGKKYNLPVPARFKTKSKGAQEAHEAIRPTDPQKNPEVIKSYLNKNQYRLYDLIWRRFIATQMPDAILNSTTADIETTKDGIEPHIFRAHGQTMQFDGFLKIYPLKIEEVILPELQKGEKLDLKEVKPFQHFTEPPPRFTEASLVKILEKFGIGRPSTYAPIMSTIQDRGYVIKNQEKRFEPTDIGYVVNDMLVEHFPVIVDVQFTAKMEEELDEIADGKKEWRPVIKEFYEPFAKNLSEKMEEVIKQVPEETTSEICEKCGKPMIVRFGRFGKFLACSGFPECKTTKSLKAREAAQTLDMACPKCVEGQVIIKKTRRGKIFFGCSRYPNCNFASWGKPIGEKCPKCSHPLIEDTKGGVKCNSKECDYKMKK</sequence>
<feature type="domain" description="Topo IA-type catalytic" evidence="12">
    <location>
        <begin position="133"/>
        <end position="576"/>
    </location>
</feature>
<dbReference type="Gene3D" id="3.30.65.10">
    <property type="entry name" value="Bacterial Topoisomerase I, domain 1"/>
    <property type="match status" value="2"/>
</dbReference>
<dbReference type="NCBIfam" id="TIGR01051">
    <property type="entry name" value="topA_bact"/>
    <property type="match status" value="1"/>
</dbReference>
<name>A0A1G2LP58_9BACT</name>
<feature type="site" description="Interaction with DNA" evidence="10">
    <location>
        <position position="159"/>
    </location>
</feature>
<keyword evidence="3" id="KW-0479">Metal-binding</keyword>
<feature type="site" description="Interaction with DNA" evidence="10">
    <location>
        <position position="317"/>
    </location>
</feature>
<dbReference type="SMART" id="SM00437">
    <property type="entry name" value="TOP1Ac"/>
    <property type="match status" value="1"/>
</dbReference>
<evidence type="ECO:0000256" key="10">
    <source>
        <dbReference type="HAMAP-Rule" id="MF_00952"/>
    </source>
</evidence>
<evidence type="ECO:0000256" key="3">
    <source>
        <dbReference type="ARBA" id="ARBA00022723"/>
    </source>
</evidence>
<dbReference type="GO" id="GO:0005694">
    <property type="term" value="C:chromosome"/>
    <property type="evidence" value="ECO:0007669"/>
    <property type="project" value="InterPro"/>
</dbReference>
<evidence type="ECO:0000256" key="2">
    <source>
        <dbReference type="ARBA" id="ARBA00009446"/>
    </source>
</evidence>
<feature type="site" description="Interaction with DNA" evidence="10">
    <location>
        <position position="152"/>
    </location>
</feature>
<dbReference type="Pfam" id="PF01131">
    <property type="entry name" value="Topoisom_bac"/>
    <property type="match status" value="1"/>
</dbReference>
<dbReference type="InterPro" id="IPR003601">
    <property type="entry name" value="Topo_IA_2"/>
</dbReference>
<feature type="site" description="Interaction with DNA" evidence="10">
    <location>
        <position position="33"/>
    </location>
</feature>
<evidence type="ECO:0000256" key="7">
    <source>
        <dbReference type="ARBA" id="ARBA00023029"/>
    </source>
</evidence>
<dbReference type="PRINTS" id="PR00417">
    <property type="entry name" value="PRTPISMRASEI"/>
</dbReference>
<dbReference type="Proteomes" id="UP000177171">
    <property type="component" value="Unassembled WGS sequence"/>
</dbReference>
<keyword evidence="4" id="KW-0863">Zinc-finger</keyword>
<organism evidence="13 14">
    <name type="scientific">Candidatus Sungbacteria bacterium RIFCSPLOWO2_12_FULL_41_11</name>
    <dbReference type="NCBI Taxonomy" id="1802286"/>
    <lineage>
        <taxon>Bacteria</taxon>
        <taxon>Candidatus Sungiibacteriota</taxon>
    </lineage>
</organism>
<dbReference type="InterPro" id="IPR013824">
    <property type="entry name" value="Topo_IA_cen_sub1"/>
</dbReference>
<dbReference type="SMART" id="SM00436">
    <property type="entry name" value="TOP1Bc"/>
    <property type="match status" value="1"/>
</dbReference>
<dbReference type="GO" id="GO:0003677">
    <property type="term" value="F:DNA binding"/>
    <property type="evidence" value="ECO:0007669"/>
    <property type="project" value="UniProtKB-KW"/>
</dbReference>
<dbReference type="GO" id="GO:0006265">
    <property type="term" value="P:DNA topological change"/>
    <property type="evidence" value="ECO:0007669"/>
    <property type="project" value="UniProtKB-UniRule"/>
</dbReference>
<keyword evidence="9 10" id="KW-0413">Isomerase</keyword>
<dbReference type="Gene3D" id="1.10.460.10">
    <property type="entry name" value="Topoisomerase I, domain 2"/>
    <property type="match status" value="1"/>
</dbReference>
<feature type="region of interest" description="Interaction with DNA" evidence="10">
    <location>
        <begin position="167"/>
        <end position="172"/>
    </location>
</feature>
<dbReference type="InterPro" id="IPR000380">
    <property type="entry name" value="Topo_IA"/>
</dbReference>
<protein>
    <recommendedName>
        <fullName evidence="10">DNA topoisomerase 1</fullName>
        <ecNumber evidence="10">5.6.2.1</ecNumber>
    </recommendedName>
    <alternativeName>
        <fullName evidence="10">DNA topoisomerase I</fullName>
    </alternativeName>
</protein>
<evidence type="ECO:0000259" key="12">
    <source>
        <dbReference type="PROSITE" id="PS52039"/>
    </source>
</evidence>
<evidence type="ECO:0000259" key="11">
    <source>
        <dbReference type="PROSITE" id="PS50880"/>
    </source>
</evidence>
<dbReference type="PROSITE" id="PS52039">
    <property type="entry name" value="TOPO_IA_2"/>
    <property type="match status" value="1"/>
</dbReference>
<reference evidence="13 14" key="1">
    <citation type="journal article" date="2016" name="Nat. Commun.">
        <title>Thousands of microbial genomes shed light on interconnected biogeochemical processes in an aquifer system.</title>
        <authorList>
            <person name="Anantharaman K."/>
            <person name="Brown C.T."/>
            <person name="Hug L.A."/>
            <person name="Sharon I."/>
            <person name="Castelle C.J."/>
            <person name="Probst A.J."/>
            <person name="Thomas B.C."/>
            <person name="Singh A."/>
            <person name="Wilkins M.J."/>
            <person name="Karaoz U."/>
            <person name="Brodie E.L."/>
            <person name="Williams K.H."/>
            <person name="Hubbard S.S."/>
            <person name="Banfield J.F."/>
        </authorList>
    </citation>
    <scope>NUCLEOTIDE SEQUENCE [LARGE SCALE GENOMIC DNA]</scope>
</reference>
<dbReference type="GO" id="GO:0008270">
    <property type="term" value="F:zinc ion binding"/>
    <property type="evidence" value="ECO:0007669"/>
    <property type="project" value="UniProtKB-KW"/>
</dbReference>
<dbReference type="Gene3D" id="2.70.20.10">
    <property type="entry name" value="Topoisomerase I, domain 3"/>
    <property type="match status" value="1"/>
</dbReference>
<dbReference type="InterPro" id="IPR028612">
    <property type="entry name" value="Topoisom_1_IA"/>
</dbReference>
<dbReference type="InterPro" id="IPR013826">
    <property type="entry name" value="Topo_IA_cen_sub3"/>
</dbReference>
<dbReference type="SUPFAM" id="SSF57783">
    <property type="entry name" value="Zinc beta-ribbon"/>
    <property type="match status" value="1"/>
</dbReference>
<feature type="domain" description="Toprim" evidence="11">
    <location>
        <begin position="3"/>
        <end position="113"/>
    </location>
</feature>
<dbReference type="EC" id="5.6.2.1" evidence="10"/>
<dbReference type="PROSITE" id="PS00396">
    <property type="entry name" value="TOPO_IA_1"/>
    <property type="match status" value="1"/>
</dbReference>
<comment type="catalytic activity">
    <reaction evidence="1 10">
        <text>ATP-independent breakage of single-stranded DNA, followed by passage and rejoining.</text>
        <dbReference type="EC" id="5.6.2.1"/>
    </reaction>
</comment>
<keyword evidence="7 10" id="KW-0799">Topoisomerase</keyword>
<dbReference type="Gene3D" id="3.40.50.140">
    <property type="match status" value="1"/>
</dbReference>
<evidence type="ECO:0000256" key="5">
    <source>
        <dbReference type="ARBA" id="ARBA00022833"/>
    </source>
</evidence>
<dbReference type="PANTHER" id="PTHR42785">
    <property type="entry name" value="DNA TOPOISOMERASE, TYPE IA, CORE"/>
    <property type="match status" value="1"/>
</dbReference>
<comment type="similarity">
    <text evidence="2 10">Belongs to the type IA topoisomerase family.</text>
</comment>
<dbReference type="Pfam" id="PF01751">
    <property type="entry name" value="Toprim"/>
    <property type="match status" value="1"/>
</dbReference>
<evidence type="ECO:0000313" key="13">
    <source>
        <dbReference type="EMBL" id="OHA13410.1"/>
    </source>
</evidence>
<dbReference type="CDD" id="cd00186">
    <property type="entry name" value="TOP1Ac"/>
    <property type="match status" value="1"/>
</dbReference>
<keyword evidence="6" id="KW-0460">Magnesium</keyword>
<keyword evidence="8 10" id="KW-0238">DNA-binding</keyword>
<dbReference type="SUPFAM" id="SSF56712">
    <property type="entry name" value="Prokaryotic type I DNA topoisomerase"/>
    <property type="match status" value="1"/>
</dbReference>
<dbReference type="InterPro" id="IPR023405">
    <property type="entry name" value="Topo_IA_core_domain"/>
</dbReference>
<dbReference type="PANTHER" id="PTHR42785:SF1">
    <property type="entry name" value="DNA TOPOISOMERASE"/>
    <property type="match status" value="1"/>
</dbReference>
<proteinExistence type="inferred from homology"/>
<dbReference type="PROSITE" id="PS50880">
    <property type="entry name" value="TOPRIM"/>
    <property type="match status" value="1"/>
</dbReference>
<evidence type="ECO:0000256" key="4">
    <source>
        <dbReference type="ARBA" id="ARBA00022771"/>
    </source>
</evidence>
<dbReference type="InterPro" id="IPR023406">
    <property type="entry name" value="Topo_IA_AS"/>
</dbReference>
<dbReference type="EMBL" id="MHQY01000028">
    <property type="protein sequence ID" value="OHA13410.1"/>
    <property type="molecule type" value="Genomic_DNA"/>
</dbReference>
<evidence type="ECO:0000256" key="6">
    <source>
        <dbReference type="ARBA" id="ARBA00022842"/>
    </source>
</evidence>
<feature type="site" description="Interaction with DNA" evidence="10">
    <location>
        <position position="147"/>
    </location>
</feature>
<dbReference type="AlphaFoldDB" id="A0A1G2LP58"/>
<evidence type="ECO:0000256" key="8">
    <source>
        <dbReference type="ARBA" id="ARBA00023125"/>
    </source>
</evidence>
<gene>
    <name evidence="10" type="primary">topA</name>
    <name evidence="13" type="ORF">A3G49_01040</name>
</gene>
<dbReference type="InterPro" id="IPR013498">
    <property type="entry name" value="Topo_IA_Znf"/>
</dbReference>
<accession>A0A1G2LP58</accession>
<feature type="site" description="Interaction with DNA" evidence="10">
    <location>
        <position position="507"/>
    </location>
</feature>
<evidence type="ECO:0000256" key="1">
    <source>
        <dbReference type="ARBA" id="ARBA00000213"/>
    </source>
</evidence>
<feature type="site" description="Interaction with DNA" evidence="10">
    <location>
        <position position="144"/>
    </location>
</feature>
<dbReference type="InterPro" id="IPR005733">
    <property type="entry name" value="TopoI_bac-type"/>
</dbReference>